<name>A0A8H6M0Z6_9AGAR</name>
<evidence type="ECO:0000256" key="1">
    <source>
        <dbReference type="SAM" id="MobiDB-lite"/>
    </source>
</evidence>
<keyword evidence="2" id="KW-0472">Membrane</keyword>
<evidence type="ECO:0000313" key="3">
    <source>
        <dbReference type="EMBL" id="KAF6749284.1"/>
    </source>
</evidence>
<keyword evidence="2" id="KW-1133">Transmembrane helix</keyword>
<feature type="compositionally biased region" description="Basic and acidic residues" evidence="1">
    <location>
        <begin position="1"/>
        <end position="10"/>
    </location>
</feature>
<reference evidence="3 4" key="1">
    <citation type="submission" date="2020-07" db="EMBL/GenBank/DDBJ databases">
        <title>Comparative genomics of pyrophilous fungi reveals a link between fire events and developmental genes.</title>
        <authorList>
            <consortium name="DOE Joint Genome Institute"/>
            <person name="Steindorff A.S."/>
            <person name="Carver A."/>
            <person name="Calhoun S."/>
            <person name="Stillman K."/>
            <person name="Liu H."/>
            <person name="Lipzen A."/>
            <person name="Pangilinan J."/>
            <person name="Labutti K."/>
            <person name="Bruns T.D."/>
            <person name="Grigoriev I.V."/>
        </authorList>
    </citation>
    <scope>NUCLEOTIDE SEQUENCE [LARGE SCALE GENOMIC DNA]</scope>
    <source>
        <strain evidence="3 4">CBS 144469</strain>
    </source>
</reference>
<feature type="compositionally biased region" description="Low complexity" evidence="1">
    <location>
        <begin position="11"/>
        <end position="28"/>
    </location>
</feature>
<evidence type="ECO:0000313" key="4">
    <source>
        <dbReference type="Proteomes" id="UP000521943"/>
    </source>
</evidence>
<keyword evidence="4" id="KW-1185">Reference proteome</keyword>
<keyword evidence="2" id="KW-0812">Transmembrane</keyword>
<accession>A0A8H6M0Z6</accession>
<feature type="transmembrane region" description="Helical" evidence="2">
    <location>
        <begin position="31"/>
        <end position="50"/>
    </location>
</feature>
<gene>
    <name evidence="3" type="ORF">DFP72DRAFT_852718</name>
</gene>
<protein>
    <submittedName>
        <fullName evidence="3">Uncharacterized protein</fullName>
    </submittedName>
</protein>
<comment type="caution">
    <text evidence="3">The sequence shown here is derived from an EMBL/GenBank/DDBJ whole genome shotgun (WGS) entry which is preliminary data.</text>
</comment>
<sequence length="139" mass="14568">MFFSRLKDSLSPRSSTDSLSRSYSLTSTRSGTHGIAAGVVPVTTLAGIVMRDATIKVPKTVLNGEDPAEGINSGLALVGAVIATAFATTGMAHRYWKGQMGRNDVGNSEAMAEYEGWGWTTGYKAAMGFGGMQIGRSAL</sequence>
<dbReference type="AlphaFoldDB" id="A0A8H6M0Z6"/>
<dbReference type="EMBL" id="JACGCI010000064">
    <property type="protein sequence ID" value="KAF6749284.1"/>
    <property type="molecule type" value="Genomic_DNA"/>
</dbReference>
<organism evidence="3 4">
    <name type="scientific">Ephemerocybe angulata</name>
    <dbReference type="NCBI Taxonomy" id="980116"/>
    <lineage>
        <taxon>Eukaryota</taxon>
        <taxon>Fungi</taxon>
        <taxon>Dikarya</taxon>
        <taxon>Basidiomycota</taxon>
        <taxon>Agaricomycotina</taxon>
        <taxon>Agaricomycetes</taxon>
        <taxon>Agaricomycetidae</taxon>
        <taxon>Agaricales</taxon>
        <taxon>Agaricineae</taxon>
        <taxon>Psathyrellaceae</taxon>
        <taxon>Ephemerocybe</taxon>
    </lineage>
</organism>
<feature type="transmembrane region" description="Helical" evidence="2">
    <location>
        <begin position="70"/>
        <end position="92"/>
    </location>
</feature>
<proteinExistence type="predicted"/>
<feature type="region of interest" description="Disordered" evidence="1">
    <location>
        <begin position="1"/>
        <end position="28"/>
    </location>
</feature>
<dbReference type="Proteomes" id="UP000521943">
    <property type="component" value="Unassembled WGS sequence"/>
</dbReference>
<evidence type="ECO:0000256" key="2">
    <source>
        <dbReference type="SAM" id="Phobius"/>
    </source>
</evidence>